<feature type="chain" id="PRO_5032385447" evidence="1">
    <location>
        <begin position="17"/>
        <end position="394"/>
    </location>
</feature>
<proteinExistence type="predicted"/>
<reference evidence="2 3" key="1">
    <citation type="submission" date="2020-08" db="EMBL/GenBank/DDBJ databases">
        <title>Genomic Encyclopedia of Type Strains, Phase IV (KMG-IV): sequencing the most valuable type-strain genomes for metagenomic binning, comparative biology and taxonomic classification.</title>
        <authorList>
            <person name="Goeker M."/>
        </authorList>
    </citation>
    <scope>NUCLEOTIDE SEQUENCE [LARGE SCALE GENOMIC DNA]</scope>
    <source>
        <strain evidence="2 3">DSM 102189</strain>
    </source>
</reference>
<accession>A0A841LA88</accession>
<protein>
    <submittedName>
        <fullName evidence="2">Uncharacterized protein</fullName>
    </submittedName>
</protein>
<gene>
    <name evidence="2" type="ORF">FHS79_000089</name>
</gene>
<dbReference type="Proteomes" id="UP000538147">
    <property type="component" value="Unassembled WGS sequence"/>
</dbReference>
<organism evidence="2 3">
    <name type="scientific">Polymorphobacter multimanifer</name>
    <dbReference type="NCBI Taxonomy" id="1070431"/>
    <lineage>
        <taxon>Bacteria</taxon>
        <taxon>Pseudomonadati</taxon>
        <taxon>Pseudomonadota</taxon>
        <taxon>Alphaproteobacteria</taxon>
        <taxon>Sphingomonadales</taxon>
        <taxon>Sphingosinicellaceae</taxon>
        <taxon>Polymorphobacter</taxon>
    </lineage>
</organism>
<dbReference type="EMBL" id="JACIIV010000001">
    <property type="protein sequence ID" value="MBB6225938.1"/>
    <property type="molecule type" value="Genomic_DNA"/>
</dbReference>
<feature type="signal peptide" evidence="1">
    <location>
        <begin position="1"/>
        <end position="16"/>
    </location>
</feature>
<keyword evidence="1" id="KW-0732">Signal</keyword>
<dbReference type="AlphaFoldDB" id="A0A841LA88"/>
<evidence type="ECO:0000313" key="2">
    <source>
        <dbReference type="EMBL" id="MBB6225938.1"/>
    </source>
</evidence>
<evidence type="ECO:0000313" key="3">
    <source>
        <dbReference type="Proteomes" id="UP000538147"/>
    </source>
</evidence>
<name>A0A841LA88_9SPHN</name>
<keyword evidence="3" id="KW-1185">Reference proteome</keyword>
<evidence type="ECO:0000256" key="1">
    <source>
        <dbReference type="SAM" id="SignalP"/>
    </source>
</evidence>
<sequence>MKILLLSLALATPALAAPARQTEADGYTRYELLDPASHKFRILYDVTATTPGATAYYNPIRPGSAATDERVADRATGKPLPFREVDGATAQAGGVLNARPDGRYIEVSLARPVPPGGGARVFIDKTYEDAPSYYEKDGTLFFDRPLGIARNAVVLPPGYELIGSNVPAQILQQPDGRVMISFWNSSGAAAPLRLQARKARFAVSPQAGKLPERALQTRNIVYYLEAPETGRFNLTHDYTESRPGTATYVNIVRTGSTVSDPSAQDLDTGAPIPHEILRGAALKATAPELKDVTETTEAVVFRFTPVGAGETRRIRITETYTDTARYKLSAGELDWHRSFGRAANAVVLPQGWALTNSSIPATVSRTADGRTRLDFINPRPDEIDVRITASRTAP</sequence>
<dbReference type="RefSeq" id="WP_184193670.1">
    <property type="nucleotide sequence ID" value="NZ_JACIIV010000001.1"/>
</dbReference>
<comment type="caution">
    <text evidence="2">The sequence shown here is derived from an EMBL/GenBank/DDBJ whole genome shotgun (WGS) entry which is preliminary data.</text>
</comment>